<dbReference type="EMBL" id="PDOC01000044">
    <property type="protein sequence ID" value="PIL41999.1"/>
    <property type="molecule type" value="Genomic_DNA"/>
</dbReference>
<dbReference type="RefSeq" id="WP_099793910.1">
    <property type="nucleotide sequence ID" value="NZ_JBHLYV010000097.1"/>
</dbReference>
<dbReference type="AlphaFoldDB" id="A0A2G8T7N9"/>
<evidence type="ECO:0008006" key="3">
    <source>
        <dbReference type="Google" id="ProtNLM"/>
    </source>
</evidence>
<evidence type="ECO:0000313" key="1">
    <source>
        <dbReference type="EMBL" id="PIL41999.1"/>
    </source>
</evidence>
<reference evidence="1 2" key="1">
    <citation type="submission" date="2017-10" db="EMBL/GenBank/DDBJ databases">
        <title>Massilia psychrophilum sp. nov., a novel purple-pigmented bacterium isolated from Tianshan glacier, Xinjiang Municipality, China.</title>
        <authorList>
            <person name="Wang H."/>
        </authorList>
    </citation>
    <scope>NUCLEOTIDE SEQUENCE [LARGE SCALE GENOMIC DNA]</scope>
    <source>
        <strain evidence="1 2">JCM 30074</strain>
    </source>
</reference>
<organism evidence="1 2">
    <name type="scientific">Massilia eurypsychrophila</name>
    <dbReference type="NCBI Taxonomy" id="1485217"/>
    <lineage>
        <taxon>Bacteria</taxon>
        <taxon>Pseudomonadati</taxon>
        <taxon>Pseudomonadota</taxon>
        <taxon>Betaproteobacteria</taxon>
        <taxon>Burkholderiales</taxon>
        <taxon>Oxalobacteraceae</taxon>
        <taxon>Telluria group</taxon>
        <taxon>Massilia</taxon>
    </lineage>
</organism>
<accession>A0A2G8T7N9</accession>
<dbReference type="Proteomes" id="UP000230390">
    <property type="component" value="Unassembled WGS sequence"/>
</dbReference>
<keyword evidence="2" id="KW-1185">Reference proteome</keyword>
<proteinExistence type="predicted"/>
<gene>
    <name evidence="1" type="ORF">CR105_26610</name>
</gene>
<dbReference type="SUPFAM" id="SSF53474">
    <property type="entry name" value="alpha/beta-Hydrolases"/>
    <property type="match status" value="1"/>
</dbReference>
<comment type="caution">
    <text evidence="1">The sequence shown here is derived from an EMBL/GenBank/DDBJ whole genome shotgun (WGS) entry which is preliminary data.</text>
</comment>
<evidence type="ECO:0000313" key="2">
    <source>
        <dbReference type="Proteomes" id="UP000230390"/>
    </source>
</evidence>
<name>A0A2G8T7N9_9BURK</name>
<dbReference type="InterPro" id="IPR029058">
    <property type="entry name" value="AB_hydrolase_fold"/>
</dbReference>
<sequence length="287" mass="32024">MADVALITVHGMGETPREYAADLAKRLRARIGPSFDRQVDLRAVYYQQILQPNEQEVWRRITGNSRVRYDQLRKFLLFGFGDAAGLENRKEDSGSVYELAQIEIAKTLLDAYVASGPNTPVVLLSHSLGCQVLSSYIYDAQKARSGVPVAAGVWKDIDHWSRTLQGRALTESEKAFLACGTSLGWITTGCNIPIFVAAHKEMTIIPIAAPRPSFKWLNLYDPDDVLGWPLQPLSEGYRLLVEDRAINAGNGVINFIVKSWNPMSHASYWQDDEVIAPLASMLTQLMR</sequence>
<protein>
    <recommendedName>
        <fullName evidence="3">Alpha/beta hydrolase</fullName>
    </recommendedName>
</protein>
<dbReference type="OrthoDB" id="70513at2"/>